<dbReference type="AlphaFoldDB" id="A0AAU9V1U5"/>
<feature type="compositionally biased region" description="Polar residues" evidence="1">
    <location>
        <begin position="481"/>
        <end position="491"/>
    </location>
</feature>
<dbReference type="Pfam" id="PF23055">
    <property type="entry name" value="DUF7041"/>
    <property type="match status" value="1"/>
</dbReference>
<protein>
    <recommendedName>
        <fullName evidence="2">DUF7041 domain-containing protein</fullName>
    </recommendedName>
</protein>
<feature type="region of interest" description="Disordered" evidence="1">
    <location>
        <begin position="481"/>
        <end position="509"/>
    </location>
</feature>
<organism evidence="3 4">
    <name type="scientific">Euphydryas editha</name>
    <name type="common">Edith's checkerspot</name>
    <dbReference type="NCBI Taxonomy" id="104508"/>
    <lineage>
        <taxon>Eukaryota</taxon>
        <taxon>Metazoa</taxon>
        <taxon>Ecdysozoa</taxon>
        <taxon>Arthropoda</taxon>
        <taxon>Hexapoda</taxon>
        <taxon>Insecta</taxon>
        <taxon>Pterygota</taxon>
        <taxon>Neoptera</taxon>
        <taxon>Endopterygota</taxon>
        <taxon>Lepidoptera</taxon>
        <taxon>Glossata</taxon>
        <taxon>Ditrysia</taxon>
        <taxon>Papilionoidea</taxon>
        <taxon>Nymphalidae</taxon>
        <taxon>Nymphalinae</taxon>
        <taxon>Euphydryas</taxon>
    </lineage>
</organism>
<feature type="region of interest" description="Disordered" evidence="1">
    <location>
        <begin position="550"/>
        <end position="577"/>
    </location>
</feature>
<reference evidence="3" key="1">
    <citation type="submission" date="2022-03" db="EMBL/GenBank/DDBJ databases">
        <authorList>
            <person name="Tunstrom K."/>
        </authorList>
    </citation>
    <scope>NUCLEOTIDE SEQUENCE</scope>
</reference>
<feature type="domain" description="DUF7041" evidence="2">
    <location>
        <begin position="22"/>
        <end position="103"/>
    </location>
</feature>
<sequence>MERRSEEEKDLFMSCRMGIKTPAFNADDPQLWFAQLEGQFILSNITADSTKFYYVLSQLEPQHSAQVRDLIVNPPSTGKYEKLKAELIKRLSDSQERKIKQLLLHEELGDRKPTQFLRHLQQLAGPTVPEDFISKSPTRGHSVGDARIPLREDLDRRGSEEGGGHGGGGPHPAPERALHIARPAQEAHQHHAQLQRQRPLHIAAARDEWKLIVYFDMKPYWEGSDILTKYLYNIEKLCKICKQPLCEVIITQFEHGYKELDHYNHLLLGQQFNDDATKRSRAKRGLINGIGNIAHSLFGVLDDQFAEQYKKDIELLRLNQKHIATLWKNQTSIVEAEHNLLQRIESTMDKQHKVINQHINKLDRITNNFSEKIQDIMNSNEFTLSAIIINNMLLNLKTIQEYLLDTIADLHYGTFNVHLITPEQLRNELNIISGQLSRDLSLPINNMMGDLPKLYHLLKVNMPLLRLLHQISNMYQNVKDTQSELRTQTNSSRRHNKHPSVVDFPENVASMSSLDKDSQYAAMETKWELPPLVPELASLADKDVDKDADKDIEKDATPPRPRPQSFAQKLRSTGKTVKGKLGYSSLSEGAHTPMFAAAPAPEPPRGQLAPRCWRTVYLLLDLYANMPDADTITHRCVSTVVRVRRLQLAERGRAHADVRGGAGARAAARPAGAALLAHRLPAARPLRQHARRRHHHAQVRQYSSACAQATAR</sequence>
<evidence type="ECO:0000313" key="4">
    <source>
        <dbReference type="Proteomes" id="UP001153954"/>
    </source>
</evidence>
<dbReference type="Proteomes" id="UP001153954">
    <property type="component" value="Unassembled WGS sequence"/>
</dbReference>
<dbReference type="InterPro" id="IPR055469">
    <property type="entry name" value="DUF7041"/>
</dbReference>
<feature type="compositionally biased region" description="Polar residues" evidence="1">
    <location>
        <begin position="700"/>
        <end position="712"/>
    </location>
</feature>
<gene>
    <name evidence="3" type="ORF">EEDITHA_LOCUS18568</name>
</gene>
<feature type="region of interest" description="Disordered" evidence="1">
    <location>
        <begin position="693"/>
        <end position="712"/>
    </location>
</feature>
<feature type="compositionally biased region" description="Polar residues" evidence="1">
    <location>
        <begin position="565"/>
        <end position="575"/>
    </location>
</feature>
<comment type="caution">
    <text evidence="3">The sequence shown here is derived from an EMBL/GenBank/DDBJ whole genome shotgun (WGS) entry which is preliminary data.</text>
</comment>
<dbReference type="InterPro" id="IPR022048">
    <property type="entry name" value="Envelope_fusion-like"/>
</dbReference>
<accession>A0AAU9V1U5</accession>
<dbReference type="PANTHER" id="PTHR33327:SF3">
    <property type="entry name" value="RNA-DIRECTED DNA POLYMERASE"/>
    <property type="match status" value="1"/>
</dbReference>
<dbReference type="PANTHER" id="PTHR33327">
    <property type="entry name" value="ENDONUCLEASE"/>
    <property type="match status" value="1"/>
</dbReference>
<proteinExistence type="predicted"/>
<dbReference type="EMBL" id="CAKOGL010000027">
    <property type="protein sequence ID" value="CAH2104148.1"/>
    <property type="molecule type" value="Genomic_DNA"/>
</dbReference>
<name>A0AAU9V1U5_EUPED</name>
<evidence type="ECO:0000256" key="1">
    <source>
        <dbReference type="SAM" id="MobiDB-lite"/>
    </source>
</evidence>
<keyword evidence="4" id="KW-1185">Reference proteome</keyword>
<feature type="compositionally biased region" description="Basic and acidic residues" evidence="1">
    <location>
        <begin position="142"/>
        <end position="163"/>
    </location>
</feature>
<dbReference type="Pfam" id="PF12259">
    <property type="entry name" value="Baculo_F"/>
    <property type="match status" value="1"/>
</dbReference>
<feature type="region of interest" description="Disordered" evidence="1">
    <location>
        <begin position="128"/>
        <end position="175"/>
    </location>
</feature>
<evidence type="ECO:0000313" key="3">
    <source>
        <dbReference type="EMBL" id="CAH2104148.1"/>
    </source>
</evidence>
<evidence type="ECO:0000259" key="2">
    <source>
        <dbReference type="Pfam" id="PF23055"/>
    </source>
</evidence>